<keyword evidence="1" id="KW-0418">Kinase</keyword>
<keyword evidence="2" id="KW-1185">Reference proteome</keyword>
<comment type="caution">
    <text evidence="1">The sequence shown here is derived from an EMBL/GenBank/DDBJ whole genome shotgun (WGS) entry which is preliminary data.</text>
</comment>
<dbReference type="InterPro" id="IPR004119">
    <property type="entry name" value="EcKL"/>
</dbReference>
<proteinExistence type="predicted"/>
<accession>A0A0L7KXS2</accession>
<dbReference type="Proteomes" id="UP000037510">
    <property type="component" value="Unassembled WGS sequence"/>
</dbReference>
<keyword evidence="1" id="KW-0808">Transferase</keyword>
<dbReference type="EMBL" id="JTDY01004714">
    <property type="protein sequence ID" value="KOB67846.1"/>
    <property type="molecule type" value="Genomic_DNA"/>
</dbReference>
<reference evidence="1 2" key="1">
    <citation type="journal article" date="2015" name="Genome Biol. Evol.">
        <title>The genome of winter moth (Operophtera brumata) provides a genomic perspective on sexual dimorphism and phenology.</title>
        <authorList>
            <person name="Derks M.F."/>
            <person name="Smit S."/>
            <person name="Salis L."/>
            <person name="Schijlen E."/>
            <person name="Bossers A."/>
            <person name="Mateman C."/>
            <person name="Pijl A.S."/>
            <person name="de Ridder D."/>
            <person name="Groenen M.A."/>
            <person name="Visser M.E."/>
            <person name="Megens H.J."/>
        </authorList>
    </citation>
    <scope>NUCLEOTIDE SEQUENCE [LARGE SCALE GENOMIC DNA]</scope>
    <source>
        <strain evidence="1">WM2013NL</strain>
        <tissue evidence="1">Head and thorax</tissue>
    </source>
</reference>
<dbReference type="GO" id="GO:0016301">
    <property type="term" value="F:kinase activity"/>
    <property type="evidence" value="ECO:0007669"/>
    <property type="project" value="UniProtKB-KW"/>
</dbReference>
<sequence length="154" mass="17708">MPPAGQTALLLRRLSTGDKRFKGLSLNHYSTKESLLGNPSCNHRDLGLSKSPVIDLLYLIFTGTDKEFRDKYYEKLVEFYYTQLSDAMKRLGIDPEKTYSREDFYFELKQTEKAPELNSEMDLSSFGLTETGNLYPERINGVVSDFIRWGVLTD</sequence>
<protein>
    <submittedName>
        <fullName evidence="1">Ecdysteroid 22-kinase</fullName>
    </submittedName>
</protein>
<evidence type="ECO:0000313" key="2">
    <source>
        <dbReference type="Proteomes" id="UP000037510"/>
    </source>
</evidence>
<dbReference type="Pfam" id="PF02958">
    <property type="entry name" value="EcKL"/>
    <property type="match status" value="1"/>
</dbReference>
<name>A0A0L7KXS2_OPEBR</name>
<gene>
    <name evidence="1" type="ORF">OBRU01_19397</name>
</gene>
<organism evidence="1 2">
    <name type="scientific">Operophtera brumata</name>
    <name type="common">Winter moth</name>
    <name type="synonym">Phalaena brumata</name>
    <dbReference type="NCBI Taxonomy" id="104452"/>
    <lineage>
        <taxon>Eukaryota</taxon>
        <taxon>Metazoa</taxon>
        <taxon>Ecdysozoa</taxon>
        <taxon>Arthropoda</taxon>
        <taxon>Hexapoda</taxon>
        <taxon>Insecta</taxon>
        <taxon>Pterygota</taxon>
        <taxon>Neoptera</taxon>
        <taxon>Endopterygota</taxon>
        <taxon>Lepidoptera</taxon>
        <taxon>Glossata</taxon>
        <taxon>Ditrysia</taxon>
        <taxon>Geometroidea</taxon>
        <taxon>Geometridae</taxon>
        <taxon>Larentiinae</taxon>
        <taxon>Operophtera</taxon>
    </lineage>
</organism>
<dbReference type="PANTHER" id="PTHR11012">
    <property type="entry name" value="PROTEIN KINASE-LIKE DOMAIN-CONTAINING"/>
    <property type="match status" value="1"/>
</dbReference>
<evidence type="ECO:0000313" key="1">
    <source>
        <dbReference type="EMBL" id="KOB67846.1"/>
    </source>
</evidence>
<dbReference type="AlphaFoldDB" id="A0A0L7KXS2"/>
<dbReference type="PANTHER" id="PTHR11012:SF30">
    <property type="entry name" value="PROTEIN KINASE-LIKE DOMAIN-CONTAINING"/>
    <property type="match status" value="1"/>
</dbReference>